<sequence>YSEDQEQTFEEYLEDPNFDPTLWRVAWDGSEVVGMVRSFINLKENAEYNRKRGWTEEICVRRPWRRRGLARSLLVQSLHAVKERGMQEAGLGVDTQNPLGALHLYESVGFKSMRQWSIFHKKF</sequence>
<accession>X1EDQ9</accession>
<evidence type="ECO:0000313" key="2">
    <source>
        <dbReference type="EMBL" id="GAH15284.1"/>
    </source>
</evidence>
<dbReference type="GO" id="GO:0016747">
    <property type="term" value="F:acyltransferase activity, transferring groups other than amino-acyl groups"/>
    <property type="evidence" value="ECO:0007669"/>
    <property type="project" value="InterPro"/>
</dbReference>
<feature type="domain" description="N-acetyltransferase" evidence="1">
    <location>
        <begin position="1"/>
        <end position="123"/>
    </location>
</feature>
<feature type="non-terminal residue" evidence="2">
    <location>
        <position position="1"/>
    </location>
</feature>
<proteinExistence type="predicted"/>
<gene>
    <name evidence="2" type="ORF">S01H4_61975</name>
</gene>
<dbReference type="Gene3D" id="3.40.630.30">
    <property type="match status" value="1"/>
</dbReference>
<dbReference type="Pfam" id="PF00583">
    <property type="entry name" value="Acetyltransf_1"/>
    <property type="match status" value="1"/>
</dbReference>
<dbReference type="InterPro" id="IPR000182">
    <property type="entry name" value="GNAT_dom"/>
</dbReference>
<dbReference type="EMBL" id="BART01036867">
    <property type="protein sequence ID" value="GAH15284.1"/>
    <property type="molecule type" value="Genomic_DNA"/>
</dbReference>
<dbReference type="AlphaFoldDB" id="X1EDQ9"/>
<reference evidence="2" key="1">
    <citation type="journal article" date="2014" name="Front. Microbiol.">
        <title>High frequency of phylogenetically diverse reductive dehalogenase-homologous genes in deep subseafloor sedimentary metagenomes.</title>
        <authorList>
            <person name="Kawai M."/>
            <person name="Futagami T."/>
            <person name="Toyoda A."/>
            <person name="Takaki Y."/>
            <person name="Nishi S."/>
            <person name="Hori S."/>
            <person name="Arai W."/>
            <person name="Tsubouchi T."/>
            <person name="Morono Y."/>
            <person name="Uchiyama I."/>
            <person name="Ito T."/>
            <person name="Fujiyama A."/>
            <person name="Inagaki F."/>
            <person name="Takami H."/>
        </authorList>
    </citation>
    <scope>NUCLEOTIDE SEQUENCE</scope>
    <source>
        <strain evidence="2">Expedition CK06-06</strain>
    </source>
</reference>
<protein>
    <recommendedName>
        <fullName evidence="1">N-acetyltransferase domain-containing protein</fullName>
    </recommendedName>
</protein>
<dbReference type="InterPro" id="IPR016181">
    <property type="entry name" value="Acyl_CoA_acyltransferase"/>
</dbReference>
<dbReference type="PROSITE" id="PS51186">
    <property type="entry name" value="GNAT"/>
    <property type="match status" value="1"/>
</dbReference>
<evidence type="ECO:0000259" key="1">
    <source>
        <dbReference type="PROSITE" id="PS51186"/>
    </source>
</evidence>
<name>X1EDQ9_9ZZZZ</name>
<organism evidence="2">
    <name type="scientific">marine sediment metagenome</name>
    <dbReference type="NCBI Taxonomy" id="412755"/>
    <lineage>
        <taxon>unclassified sequences</taxon>
        <taxon>metagenomes</taxon>
        <taxon>ecological metagenomes</taxon>
    </lineage>
</organism>
<comment type="caution">
    <text evidence="2">The sequence shown here is derived from an EMBL/GenBank/DDBJ whole genome shotgun (WGS) entry which is preliminary data.</text>
</comment>
<dbReference type="CDD" id="cd04301">
    <property type="entry name" value="NAT_SF"/>
    <property type="match status" value="1"/>
</dbReference>
<dbReference type="SUPFAM" id="SSF55729">
    <property type="entry name" value="Acyl-CoA N-acyltransferases (Nat)"/>
    <property type="match status" value="1"/>
</dbReference>